<dbReference type="InterPro" id="IPR012134">
    <property type="entry name" value="Glu-5-SA_DH"/>
</dbReference>
<dbReference type="PIRSF" id="PIRSF000151">
    <property type="entry name" value="GPR"/>
    <property type="match status" value="1"/>
</dbReference>
<dbReference type="InterPro" id="IPR016162">
    <property type="entry name" value="Ald_DH_N"/>
</dbReference>
<reference evidence="9 10" key="2">
    <citation type="journal article" date="2010" name="J. Bacteriol.">
        <title>Genome sequence of the polysaccharide-degrading, thermophilic anaerobe Spirochaeta thermophila DSM 6192.</title>
        <authorList>
            <person name="Angelov A."/>
            <person name="Liebl S."/>
            <person name="Ballschmiter M."/>
            <person name="Bomeke M."/>
            <person name="Lehmann R."/>
            <person name="Liesegang H."/>
            <person name="Daniel R."/>
            <person name="Liebl W."/>
        </authorList>
    </citation>
    <scope>NUCLEOTIDE SEQUENCE [LARGE SCALE GENOMIC DNA]</scope>
    <source>
        <strain evidence="10">ATCC 49972 / DSM 6192 / RI 19.B1</strain>
    </source>
</reference>
<gene>
    <name evidence="7" type="primary">proA</name>
    <name evidence="9" type="ordered locus">STHERM_c19780</name>
</gene>
<dbReference type="PANTHER" id="PTHR11063">
    <property type="entry name" value="GLUTAMATE SEMIALDEHYDE DEHYDROGENASE"/>
    <property type="match status" value="1"/>
</dbReference>
<protein>
    <recommendedName>
        <fullName evidence="7">Gamma-glutamyl phosphate reductase</fullName>
        <shortName evidence="7">GPR</shortName>
        <ecNumber evidence="7">1.2.1.41</ecNumber>
    </recommendedName>
    <alternativeName>
        <fullName evidence="7">Glutamate-5-semialdehyde dehydrogenase</fullName>
    </alternativeName>
    <alternativeName>
        <fullName evidence="7">Glutamyl-gamma-semialdehyde dehydrogenase</fullName>
        <shortName evidence="7">GSA dehydrogenase</shortName>
    </alternativeName>
</protein>
<comment type="similarity">
    <text evidence="7">Belongs to the gamma-glutamyl phosphate reductase family.</text>
</comment>
<dbReference type="EMBL" id="CP001698">
    <property type="protein sequence ID" value="ADN02913.1"/>
    <property type="molecule type" value="Genomic_DNA"/>
</dbReference>
<dbReference type="NCBIfam" id="NF001221">
    <property type="entry name" value="PRK00197.1"/>
    <property type="match status" value="1"/>
</dbReference>
<dbReference type="SUPFAM" id="SSF53720">
    <property type="entry name" value="ALDH-like"/>
    <property type="match status" value="1"/>
</dbReference>
<evidence type="ECO:0000256" key="7">
    <source>
        <dbReference type="HAMAP-Rule" id="MF_00412"/>
    </source>
</evidence>
<proteinExistence type="inferred from homology"/>
<keyword evidence="4 7" id="KW-0521">NADP</keyword>
<dbReference type="Gene3D" id="3.40.309.10">
    <property type="entry name" value="Aldehyde Dehydrogenase, Chain A, domain 2"/>
    <property type="match status" value="1"/>
</dbReference>
<dbReference type="Pfam" id="PF00171">
    <property type="entry name" value="Aldedh"/>
    <property type="match status" value="1"/>
</dbReference>
<sequence>MSVLDQAREARKAAQRLQAASTELKNRALSAVREALISHTEEIVAANREDLARAEESGLPMPLKKRLAFTEEKIAEVCKGIETLISLEDPVGRTLEATELDEGLELYKVSCPIGVIGVIFESRPDALVQISTLCLKSGNAALLKGGSEAERTNTVLARIVGEASTGAGLPEGWIQLLHTREDVKAMLELDEYIDLIIPRGSNQFVRYIMDNTRIPVLGHADGICHAYIHEDADLEMAVRVVVDAKTQYVAVCNALETLLVHEQIAPRVLPPLAAALQEKGVELRGCDRTRGIIECHPATEADWGTEYLDYILSIKVVDSLEEAVDHINTYGSGHTDTVITSSPDTARSFLSLVDSADVFWNCSTRFSDGYRYGLGAEVGISTNKLHARGPVGLEGLVIYKYLLLGNGHVVADYTGPSARPFTHKRLSKAYPFSRGG</sequence>
<feature type="domain" description="Aldehyde dehydrogenase" evidence="8">
    <location>
        <begin position="7"/>
        <end position="278"/>
    </location>
</feature>
<dbReference type="FunFam" id="3.40.309.10:FF:000006">
    <property type="entry name" value="Gamma-glutamyl phosphate reductase"/>
    <property type="match status" value="1"/>
</dbReference>
<evidence type="ECO:0000256" key="4">
    <source>
        <dbReference type="ARBA" id="ARBA00022857"/>
    </source>
</evidence>
<dbReference type="GO" id="GO:0004350">
    <property type="term" value="F:glutamate-5-semialdehyde dehydrogenase activity"/>
    <property type="evidence" value="ECO:0007669"/>
    <property type="project" value="UniProtKB-UniRule"/>
</dbReference>
<dbReference type="PANTHER" id="PTHR11063:SF8">
    <property type="entry name" value="DELTA-1-PYRROLINE-5-CARBOXYLATE SYNTHASE"/>
    <property type="match status" value="1"/>
</dbReference>
<dbReference type="UniPathway" id="UPA00098">
    <property type="reaction ID" value="UER00360"/>
</dbReference>
<keyword evidence="5 7" id="KW-0560">Oxidoreductase</keyword>
<dbReference type="GO" id="GO:0055129">
    <property type="term" value="P:L-proline biosynthetic process"/>
    <property type="evidence" value="ECO:0007669"/>
    <property type="project" value="UniProtKB-UniRule"/>
</dbReference>
<evidence type="ECO:0000313" key="9">
    <source>
        <dbReference type="EMBL" id="ADN02913.1"/>
    </source>
</evidence>
<dbReference type="InterPro" id="IPR000965">
    <property type="entry name" value="GPR_dom"/>
</dbReference>
<dbReference type="HOGENOM" id="CLU_030231_0_1_12"/>
<dbReference type="InterPro" id="IPR016163">
    <property type="entry name" value="Ald_DH_C"/>
</dbReference>
<keyword evidence="7" id="KW-0963">Cytoplasm</keyword>
<dbReference type="HAMAP" id="MF_00412">
    <property type="entry name" value="ProA"/>
    <property type="match status" value="1"/>
</dbReference>
<dbReference type="InterPro" id="IPR015590">
    <property type="entry name" value="Aldehyde_DH_dom"/>
</dbReference>
<dbReference type="PaxDb" id="665571-STHERM_c19780"/>
<evidence type="ECO:0000256" key="6">
    <source>
        <dbReference type="ARBA" id="ARBA00049024"/>
    </source>
</evidence>
<reference key="1">
    <citation type="submission" date="2009-08" db="EMBL/GenBank/DDBJ databases">
        <title>The genome sequence of Spirochaeta thermophila DSM6192.</title>
        <authorList>
            <person name="Angelov A."/>
            <person name="Mientus M."/>
            <person name="Wittenberg S."/>
            <person name="Lehmann R."/>
            <person name="Liesegang H."/>
            <person name="Daniel R."/>
            <person name="Liebl W."/>
        </authorList>
    </citation>
    <scope>NUCLEOTIDE SEQUENCE</scope>
    <source>
        <strain>DSM 6192</strain>
    </source>
</reference>
<evidence type="ECO:0000256" key="5">
    <source>
        <dbReference type="ARBA" id="ARBA00023002"/>
    </source>
</evidence>
<dbReference type="InterPro" id="IPR016161">
    <property type="entry name" value="Ald_DH/histidinol_DH"/>
</dbReference>
<dbReference type="Proteomes" id="UP000001296">
    <property type="component" value="Chromosome"/>
</dbReference>
<dbReference type="AlphaFoldDB" id="E0RQD7"/>
<dbReference type="EC" id="1.2.1.41" evidence="7"/>
<evidence type="ECO:0000259" key="8">
    <source>
        <dbReference type="Pfam" id="PF00171"/>
    </source>
</evidence>
<comment type="subcellular location">
    <subcellularLocation>
        <location evidence="7">Cytoplasm</location>
    </subcellularLocation>
</comment>
<name>E0RQD7_WINT6</name>
<comment type="catalytic activity">
    <reaction evidence="6 7">
        <text>L-glutamate 5-semialdehyde + phosphate + NADP(+) = L-glutamyl 5-phosphate + NADPH + H(+)</text>
        <dbReference type="Rhea" id="RHEA:19541"/>
        <dbReference type="ChEBI" id="CHEBI:15378"/>
        <dbReference type="ChEBI" id="CHEBI:43474"/>
        <dbReference type="ChEBI" id="CHEBI:57783"/>
        <dbReference type="ChEBI" id="CHEBI:58066"/>
        <dbReference type="ChEBI" id="CHEBI:58274"/>
        <dbReference type="ChEBI" id="CHEBI:58349"/>
        <dbReference type="EC" id="1.2.1.41"/>
    </reaction>
</comment>
<comment type="function">
    <text evidence="7">Catalyzes the NADPH-dependent reduction of L-glutamate 5-phosphate into L-glutamate 5-semialdehyde and phosphate. The product spontaneously undergoes cyclization to form 1-pyrroline-5-carboxylate.</text>
</comment>
<dbReference type="GO" id="GO:0050661">
    <property type="term" value="F:NADP binding"/>
    <property type="evidence" value="ECO:0007669"/>
    <property type="project" value="InterPro"/>
</dbReference>
<accession>E0RQD7</accession>
<evidence type="ECO:0000256" key="3">
    <source>
        <dbReference type="ARBA" id="ARBA00022650"/>
    </source>
</evidence>
<dbReference type="Gene3D" id="3.40.605.10">
    <property type="entry name" value="Aldehyde Dehydrogenase, Chain A, domain 1"/>
    <property type="match status" value="1"/>
</dbReference>
<keyword evidence="3 7" id="KW-0641">Proline biosynthesis</keyword>
<dbReference type="RefSeq" id="WP_013314752.1">
    <property type="nucleotide sequence ID" value="NC_014484.1"/>
</dbReference>
<dbReference type="eggNOG" id="COG0014">
    <property type="taxonomic scope" value="Bacteria"/>
</dbReference>
<organism evidence="9 10">
    <name type="scientific">Winmispira thermophila (strain ATCC 49972 / DSM 6192 / RI 19.B1)</name>
    <name type="common">Spirochaeta thermophila</name>
    <dbReference type="NCBI Taxonomy" id="665571"/>
    <lineage>
        <taxon>Bacteria</taxon>
        <taxon>Pseudomonadati</taxon>
        <taxon>Spirochaetota</taxon>
        <taxon>Spirochaetia</taxon>
        <taxon>Winmispirales</taxon>
        <taxon>Winmispiraceae</taxon>
        <taxon>Winmispira</taxon>
    </lineage>
</organism>
<dbReference type="NCBIfam" id="TIGR00407">
    <property type="entry name" value="proA"/>
    <property type="match status" value="1"/>
</dbReference>
<evidence type="ECO:0000256" key="1">
    <source>
        <dbReference type="ARBA" id="ARBA00004985"/>
    </source>
</evidence>
<evidence type="ECO:0000313" key="10">
    <source>
        <dbReference type="Proteomes" id="UP000001296"/>
    </source>
</evidence>
<comment type="pathway">
    <text evidence="1 7">Amino-acid biosynthesis; L-proline biosynthesis; L-glutamate 5-semialdehyde from L-glutamate: step 2/2.</text>
</comment>
<dbReference type="PROSITE" id="PS01223">
    <property type="entry name" value="PROA"/>
    <property type="match status" value="1"/>
</dbReference>
<dbReference type="KEGG" id="sta:STHERM_c19780"/>
<keyword evidence="2 7" id="KW-0028">Amino-acid biosynthesis</keyword>
<dbReference type="CDD" id="cd07079">
    <property type="entry name" value="ALDH_F18-19_ProA-GPR"/>
    <property type="match status" value="1"/>
</dbReference>
<dbReference type="GO" id="GO:0005737">
    <property type="term" value="C:cytoplasm"/>
    <property type="evidence" value="ECO:0007669"/>
    <property type="project" value="UniProtKB-SubCell"/>
</dbReference>
<dbReference type="InterPro" id="IPR020593">
    <property type="entry name" value="G-glutamylP_reductase_CS"/>
</dbReference>
<evidence type="ECO:0000256" key="2">
    <source>
        <dbReference type="ARBA" id="ARBA00022605"/>
    </source>
</evidence>